<accession>A0A6G0WAD6</accession>
<dbReference type="EMBL" id="VUJU01009001">
    <property type="protein sequence ID" value="KAF0723161.1"/>
    <property type="molecule type" value="Genomic_DNA"/>
</dbReference>
<protein>
    <submittedName>
        <fullName evidence="1">Zinc finger MYM-type protein 1-like</fullName>
    </submittedName>
</protein>
<name>A0A6G0WAD6_APHCR</name>
<proteinExistence type="predicted"/>
<evidence type="ECO:0000313" key="2">
    <source>
        <dbReference type="Proteomes" id="UP000478052"/>
    </source>
</evidence>
<dbReference type="AlphaFoldDB" id="A0A6G0WAD6"/>
<dbReference type="Proteomes" id="UP000478052">
    <property type="component" value="Unassembled WGS sequence"/>
</dbReference>
<dbReference type="OrthoDB" id="10063284at2759"/>
<organism evidence="1 2">
    <name type="scientific">Aphis craccivora</name>
    <name type="common">Cowpea aphid</name>
    <dbReference type="NCBI Taxonomy" id="307492"/>
    <lineage>
        <taxon>Eukaryota</taxon>
        <taxon>Metazoa</taxon>
        <taxon>Ecdysozoa</taxon>
        <taxon>Arthropoda</taxon>
        <taxon>Hexapoda</taxon>
        <taxon>Insecta</taxon>
        <taxon>Pterygota</taxon>
        <taxon>Neoptera</taxon>
        <taxon>Paraneoptera</taxon>
        <taxon>Hemiptera</taxon>
        <taxon>Sternorrhyncha</taxon>
        <taxon>Aphidomorpha</taxon>
        <taxon>Aphidoidea</taxon>
        <taxon>Aphididae</taxon>
        <taxon>Aphidini</taxon>
        <taxon>Aphis</taxon>
        <taxon>Aphis</taxon>
    </lineage>
</organism>
<gene>
    <name evidence="1" type="ORF">FWK35_00026160</name>
</gene>
<feature type="non-terminal residue" evidence="1">
    <location>
        <position position="108"/>
    </location>
</feature>
<evidence type="ECO:0000313" key="1">
    <source>
        <dbReference type="EMBL" id="KAF0723161.1"/>
    </source>
</evidence>
<comment type="caution">
    <text evidence="1">The sequence shown here is derived from an EMBL/GenBank/DDBJ whole genome shotgun (WGS) entry which is preliminary data.</text>
</comment>
<reference evidence="1 2" key="1">
    <citation type="submission" date="2019-08" db="EMBL/GenBank/DDBJ databases">
        <title>Whole genome of Aphis craccivora.</title>
        <authorList>
            <person name="Voronova N.V."/>
            <person name="Shulinski R.S."/>
            <person name="Bandarenka Y.V."/>
            <person name="Zhorov D.G."/>
            <person name="Warner D."/>
        </authorList>
    </citation>
    <scope>NUCLEOTIDE SEQUENCE [LARGE SCALE GENOMIC DNA]</scope>
    <source>
        <strain evidence="1">180601</strain>
        <tissue evidence="1">Whole Body</tissue>
    </source>
</reference>
<sequence>MTFWDLQNNTITMDVATKSFRHLASTLYESAAKEINPNSEYKDKLQKKEFVAHTVQLDGKENFYAETFLPIIDTLNTHLKQRSESYKEINERIAKNWQISGKINTESP</sequence>
<keyword evidence="2" id="KW-1185">Reference proteome</keyword>